<dbReference type="SUPFAM" id="SSF160631">
    <property type="entry name" value="SMI1/KNR4-like"/>
    <property type="match status" value="1"/>
</dbReference>
<reference evidence="3" key="1">
    <citation type="journal article" date="2019" name="Int. J. Syst. Evol. Microbiol.">
        <title>The Global Catalogue of Microorganisms (GCM) 10K type strain sequencing project: providing services to taxonomists for standard genome sequencing and annotation.</title>
        <authorList>
            <consortium name="The Broad Institute Genomics Platform"/>
            <consortium name="The Broad Institute Genome Sequencing Center for Infectious Disease"/>
            <person name="Wu L."/>
            <person name="Ma J."/>
        </authorList>
    </citation>
    <scope>NUCLEOTIDE SEQUENCE [LARGE SCALE GENOMIC DNA]</scope>
    <source>
        <strain evidence="3">CCUG 56756</strain>
    </source>
</reference>
<dbReference type="Pfam" id="PF09346">
    <property type="entry name" value="SMI1_KNR4"/>
    <property type="match status" value="1"/>
</dbReference>
<dbReference type="Gene3D" id="3.40.1580.10">
    <property type="entry name" value="SMI1/KNR4-like"/>
    <property type="match status" value="1"/>
</dbReference>
<comment type="caution">
    <text evidence="2">The sequence shown here is derived from an EMBL/GenBank/DDBJ whole genome shotgun (WGS) entry which is preliminary data.</text>
</comment>
<proteinExistence type="predicted"/>
<dbReference type="SMART" id="SM00860">
    <property type="entry name" value="SMI1_KNR4"/>
    <property type="match status" value="1"/>
</dbReference>
<keyword evidence="3" id="KW-1185">Reference proteome</keyword>
<name>A0ABW3LCC1_9BACL</name>
<dbReference type="InterPro" id="IPR018958">
    <property type="entry name" value="Knr4/Smi1-like_dom"/>
</dbReference>
<dbReference type="InterPro" id="IPR037883">
    <property type="entry name" value="Knr4/Smi1-like_sf"/>
</dbReference>
<dbReference type="Proteomes" id="UP001597109">
    <property type="component" value="Unassembled WGS sequence"/>
</dbReference>
<evidence type="ECO:0000259" key="1">
    <source>
        <dbReference type="SMART" id="SM00860"/>
    </source>
</evidence>
<evidence type="ECO:0000313" key="3">
    <source>
        <dbReference type="Proteomes" id="UP001597109"/>
    </source>
</evidence>
<dbReference type="RefSeq" id="WP_144836797.1">
    <property type="nucleotide sequence ID" value="NZ_JBHTKI010000008.1"/>
</dbReference>
<dbReference type="EMBL" id="JBHTKI010000008">
    <property type="protein sequence ID" value="MFD1030797.1"/>
    <property type="molecule type" value="Genomic_DNA"/>
</dbReference>
<sequence length="216" mass="24809">MDYQLIRDRIDKLVARVNEIGGEVQEVIIEEPASLEQILQIEEQLGMKLPHSFKMVLTEFSSNFSLRWFLPEELEPPEEFKFIYCGMPHWGLELLPQFEEDRLGWIETVFPNPSDDYDAVWHHKLAFCEAGNGDYLAFDMAKGDDAPIVYLSHDDGEGHGYVMANNFLELIENWSKIAFVGNIDDDWLPFTTSPESGIIGDGEVAKRFRSWMGLNS</sequence>
<accession>A0ABW3LCC1</accession>
<organism evidence="2 3">
    <name type="scientific">Metaplanococcus flavidus</name>
    <dbReference type="NCBI Taxonomy" id="569883"/>
    <lineage>
        <taxon>Bacteria</taxon>
        <taxon>Bacillati</taxon>
        <taxon>Bacillota</taxon>
        <taxon>Bacilli</taxon>
        <taxon>Bacillales</taxon>
        <taxon>Caryophanaceae</taxon>
        <taxon>Metaplanococcus</taxon>
    </lineage>
</organism>
<feature type="domain" description="Knr4/Smi1-like" evidence="1">
    <location>
        <begin position="32"/>
        <end position="173"/>
    </location>
</feature>
<evidence type="ECO:0000313" key="2">
    <source>
        <dbReference type="EMBL" id="MFD1030797.1"/>
    </source>
</evidence>
<protein>
    <submittedName>
        <fullName evidence="2">SMI1/KNR4 family protein</fullName>
    </submittedName>
</protein>
<gene>
    <name evidence="2" type="ORF">ACFQ1X_05070</name>
</gene>